<accession>A0A1F7TZ67</accession>
<dbReference type="Gene3D" id="3.40.50.150">
    <property type="entry name" value="Vaccinia Virus protein VP39"/>
    <property type="match status" value="1"/>
</dbReference>
<dbReference type="AlphaFoldDB" id="A0A1F7TZ67"/>
<name>A0A1F7TZ67_9BACT</name>
<evidence type="ECO:0000313" key="8">
    <source>
        <dbReference type="EMBL" id="OGL71262.1"/>
    </source>
</evidence>
<evidence type="ECO:0000313" key="9">
    <source>
        <dbReference type="Proteomes" id="UP000177097"/>
    </source>
</evidence>
<feature type="binding site" evidence="6">
    <location>
        <position position="82"/>
    </location>
    <ligand>
        <name>S-adenosyl-L-methionine</name>
        <dbReference type="ChEBI" id="CHEBI:59789"/>
    </ligand>
</feature>
<evidence type="ECO:0000256" key="1">
    <source>
        <dbReference type="ARBA" id="ARBA00010396"/>
    </source>
</evidence>
<keyword evidence="6" id="KW-0963">Cytoplasm</keyword>
<dbReference type="HAMAP" id="MF_01007">
    <property type="entry name" value="16SrRNA_methyltr_H"/>
    <property type="match status" value="1"/>
</dbReference>
<evidence type="ECO:0000256" key="7">
    <source>
        <dbReference type="SAM" id="MobiDB-lite"/>
    </source>
</evidence>
<dbReference type="GO" id="GO:0070475">
    <property type="term" value="P:rRNA base methylation"/>
    <property type="evidence" value="ECO:0007669"/>
    <property type="project" value="UniProtKB-UniRule"/>
</dbReference>
<comment type="function">
    <text evidence="6">Specifically methylates the N4 position of cytidine in position 1402 (C1402) of 16S rRNA.</text>
</comment>
<dbReference type="STRING" id="1802389.A3C17_03775"/>
<keyword evidence="5 6" id="KW-0949">S-adenosyl-L-methionine</keyword>
<dbReference type="GO" id="GO:0005737">
    <property type="term" value="C:cytoplasm"/>
    <property type="evidence" value="ECO:0007669"/>
    <property type="project" value="UniProtKB-SubCell"/>
</dbReference>
<protein>
    <recommendedName>
        <fullName evidence="6">Ribosomal RNA small subunit methyltransferase H</fullName>
        <ecNumber evidence="6">2.1.1.199</ecNumber>
    </recommendedName>
    <alternativeName>
        <fullName evidence="6">16S rRNA m(4)C1402 methyltransferase</fullName>
    </alternativeName>
    <alternativeName>
        <fullName evidence="6">rRNA (cytosine-N(4)-)-methyltransferase RsmH</fullName>
    </alternativeName>
</protein>
<feature type="binding site" evidence="6">
    <location>
        <position position="100"/>
    </location>
    <ligand>
        <name>S-adenosyl-L-methionine</name>
        <dbReference type="ChEBI" id="CHEBI:59789"/>
    </ligand>
</feature>
<reference evidence="8 9" key="1">
    <citation type="journal article" date="2016" name="Nat. Commun.">
        <title>Thousands of microbial genomes shed light on interconnected biogeochemical processes in an aquifer system.</title>
        <authorList>
            <person name="Anantharaman K."/>
            <person name="Brown C.T."/>
            <person name="Hug L.A."/>
            <person name="Sharon I."/>
            <person name="Castelle C.J."/>
            <person name="Probst A.J."/>
            <person name="Thomas B.C."/>
            <person name="Singh A."/>
            <person name="Wilkins M.J."/>
            <person name="Karaoz U."/>
            <person name="Brodie E.L."/>
            <person name="Williams K.H."/>
            <person name="Hubbard S.S."/>
            <person name="Banfield J.F."/>
        </authorList>
    </citation>
    <scope>NUCLEOTIDE SEQUENCE [LARGE SCALE GENOMIC DNA]</scope>
</reference>
<feature type="binding site" evidence="6">
    <location>
        <begin position="35"/>
        <end position="37"/>
    </location>
    <ligand>
        <name>S-adenosyl-L-methionine</name>
        <dbReference type="ChEBI" id="CHEBI:59789"/>
    </ligand>
</feature>
<feature type="region of interest" description="Disordered" evidence="7">
    <location>
        <begin position="271"/>
        <end position="291"/>
    </location>
</feature>
<dbReference type="EC" id="2.1.1.199" evidence="6"/>
<feature type="binding site" evidence="6">
    <location>
        <position position="55"/>
    </location>
    <ligand>
        <name>S-adenosyl-L-methionine</name>
        <dbReference type="ChEBI" id="CHEBI:59789"/>
    </ligand>
</feature>
<organism evidence="8 9">
    <name type="scientific">Candidatus Uhrbacteria bacterium RIFCSPHIGHO2_02_FULL_53_13</name>
    <dbReference type="NCBI Taxonomy" id="1802389"/>
    <lineage>
        <taxon>Bacteria</taxon>
        <taxon>Candidatus Uhriibacteriota</taxon>
    </lineage>
</organism>
<keyword evidence="4 6" id="KW-0808">Transferase</keyword>
<sequence length="291" mass="32532">MHMDHLHAPVLLEEVQHWMRLKPGGVYVDGTLGHGGHARMMLEGSEPNGVVIGIERDLRNLETAREQLQPFGSRAKFVHGNYRDLLNMLNGQMVDGILLDLGFSSAHVDDPERGFSFQADGPLDMRYDTSDGVTAADIVNGWPVAELANLFLMYGEEVHADRIARALVEHRRHGRFATTTDLAQCIERVVPRHGRLHPATRVFQALRIAVNDELGALQDVLPQTETALKPGGRLLIITFHSLEDRIVKRFMKSSQTLTSLTKKPVVATLSERTNNPRARSAKLRVAEKRHP</sequence>
<keyword evidence="2 6" id="KW-0698">rRNA processing</keyword>
<dbReference type="NCBIfam" id="TIGR00006">
    <property type="entry name" value="16S rRNA (cytosine(1402)-N(4))-methyltransferase RsmH"/>
    <property type="match status" value="1"/>
</dbReference>
<comment type="similarity">
    <text evidence="1 6">Belongs to the methyltransferase superfamily. RsmH family.</text>
</comment>
<dbReference type="Pfam" id="PF01795">
    <property type="entry name" value="Methyltransf_5"/>
    <property type="match status" value="1"/>
</dbReference>
<dbReference type="InterPro" id="IPR023397">
    <property type="entry name" value="SAM-dep_MeTrfase_MraW_recog"/>
</dbReference>
<proteinExistence type="inferred from homology"/>
<evidence type="ECO:0000256" key="3">
    <source>
        <dbReference type="ARBA" id="ARBA00022603"/>
    </source>
</evidence>
<dbReference type="InterPro" id="IPR029063">
    <property type="entry name" value="SAM-dependent_MTases_sf"/>
</dbReference>
<dbReference type="PIRSF" id="PIRSF004486">
    <property type="entry name" value="MraW"/>
    <property type="match status" value="1"/>
</dbReference>
<evidence type="ECO:0000256" key="5">
    <source>
        <dbReference type="ARBA" id="ARBA00022691"/>
    </source>
</evidence>
<dbReference type="GO" id="GO:0071424">
    <property type="term" value="F:rRNA (cytosine-N4-)-methyltransferase activity"/>
    <property type="evidence" value="ECO:0007669"/>
    <property type="project" value="UniProtKB-UniRule"/>
</dbReference>
<dbReference type="EMBL" id="MGDX01000016">
    <property type="protein sequence ID" value="OGL71262.1"/>
    <property type="molecule type" value="Genomic_DNA"/>
</dbReference>
<dbReference type="Gene3D" id="1.10.150.170">
    <property type="entry name" value="Putative methyltransferase TM0872, insert domain"/>
    <property type="match status" value="1"/>
</dbReference>
<dbReference type="Proteomes" id="UP000177097">
    <property type="component" value="Unassembled WGS sequence"/>
</dbReference>
<dbReference type="SUPFAM" id="SSF53335">
    <property type="entry name" value="S-adenosyl-L-methionine-dependent methyltransferases"/>
    <property type="match status" value="1"/>
</dbReference>
<comment type="subcellular location">
    <subcellularLocation>
        <location evidence="6">Cytoplasm</location>
    </subcellularLocation>
</comment>
<evidence type="ECO:0000256" key="4">
    <source>
        <dbReference type="ARBA" id="ARBA00022679"/>
    </source>
</evidence>
<keyword evidence="3 6" id="KW-0489">Methyltransferase</keyword>
<evidence type="ECO:0000256" key="6">
    <source>
        <dbReference type="HAMAP-Rule" id="MF_01007"/>
    </source>
</evidence>
<gene>
    <name evidence="6" type="primary">rsmH</name>
    <name evidence="8" type="ORF">A3C17_03775</name>
</gene>
<feature type="binding site" evidence="6">
    <location>
        <position position="107"/>
    </location>
    <ligand>
        <name>S-adenosyl-L-methionine</name>
        <dbReference type="ChEBI" id="CHEBI:59789"/>
    </ligand>
</feature>
<comment type="caution">
    <text evidence="8">The sequence shown here is derived from an EMBL/GenBank/DDBJ whole genome shotgun (WGS) entry which is preliminary data.</text>
</comment>
<dbReference type="SUPFAM" id="SSF81799">
    <property type="entry name" value="Putative methyltransferase TM0872, insert domain"/>
    <property type="match status" value="1"/>
</dbReference>
<comment type="catalytic activity">
    <reaction evidence="6">
        <text>cytidine(1402) in 16S rRNA + S-adenosyl-L-methionine = N(4)-methylcytidine(1402) in 16S rRNA + S-adenosyl-L-homocysteine + H(+)</text>
        <dbReference type="Rhea" id="RHEA:42928"/>
        <dbReference type="Rhea" id="RHEA-COMP:10286"/>
        <dbReference type="Rhea" id="RHEA-COMP:10287"/>
        <dbReference type="ChEBI" id="CHEBI:15378"/>
        <dbReference type="ChEBI" id="CHEBI:57856"/>
        <dbReference type="ChEBI" id="CHEBI:59789"/>
        <dbReference type="ChEBI" id="CHEBI:74506"/>
        <dbReference type="ChEBI" id="CHEBI:82748"/>
        <dbReference type="EC" id="2.1.1.199"/>
    </reaction>
</comment>
<dbReference type="InterPro" id="IPR002903">
    <property type="entry name" value="RsmH"/>
</dbReference>
<dbReference type="PANTHER" id="PTHR11265:SF0">
    <property type="entry name" value="12S RRNA N4-METHYLCYTIDINE METHYLTRANSFERASE"/>
    <property type="match status" value="1"/>
</dbReference>
<evidence type="ECO:0000256" key="2">
    <source>
        <dbReference type="ARBA" id="ARBA00022552"/>
    </source>
</evidence>
<dbReference type="PANTHER" id="PTHR11265">
    <property type="entry name" value="S-ADENOSYL-METHYLTRANSFERASE MRAW"/>
    <property type="match status" value="1"/>
</dbReference>